<dbReference type="InterPro" id="IPR014729">
    <property type="entry name" value="Rossmann-like_a/b/a_fold"/>
</dbReference>
<dbReference type="SUPFAM" id="SSF52402">
    <property type="entry name" value="Adenine nucleotide alpha hydrolases-like"/>
    <property type="match status" value="1"/>
</dbReference>
<dbReference type="PANTHER" id="PTHR43153:SF1">
    <property type="entry name" value="ELECTRON TRANSFER FLAVOPROTEIN SUBUNIT ALPHA, MITOCHONDRIAL"/>
    <property type="match status" value="1"/>
</dbReference>
<keyword evidence="4" id="KW-0274">FAD</keyword>
<dbReference type="AlphaFoldDB" id="A0A1I2HNB2"/>
<feature type="binding site" evidence="4">
    <location>
        <position position="213"/>
    </location>
    <ligand>
        <name>FAD</name>
        <dbReference type="ChEBI" id="CHEBI:57692"/>
    </ligand>
</feature>
<proteinExistence type="inferred from homology"/>
<comment type="cofactor">
    <cofactor evidence="4">
        <name>FAD</name>
        <dbReference type="ChEBI" id="CHEBI:57692"/>
    </cofactor>
    <text evidence="4">Binds 1 FAD per dimer.</text>
</comment>
<feature type="domain" description="Electron transfer flavoprotein alpha/beta-subunit N-terminal" evidence="5">
    <location>
        <begin position="5"/>
        <end position="186"/>
    </location>
</feature>
<protein>
    <submittedName>
        <fullName evidence="6">Electron transfer flavoprotein alpha subunit apoprotein</fullName>
    </submittedName>
</protein>
<dbReference type="SMART" id="SM00893">
    <property type="entry name" value="ETF"/>
    <property type="match status" value="1"/>
</dbReference>
<feature type="binding site" evidence="4">
    <location>
        <begin position="267"/>
        <end position="274"/>
    </location>
    <ligand>
        <name>FAD</name>
        <dbReference type="ChEBI" id="CHEBI:57692"/>
    </ligand>
</feature>
<dbReference type="EMBL" id="FONZ01000004">
    <property type="protein sequence ID" value="SFF30790.1"/>
    <property type="molecule type" value="Genomic_DNA"/>
</dbReference>
<dbReference type="STRING" id="285351.SAMN04488035_2440"/>
<accession>A0A1I2HNB2</accession>
<keyword evidence="7" id="KW-1185">Reference proteome</keyword>
<dbReference type="InterPro" id="IPR001308">
    <property type="entry name" value="ETF_a/FixB"/>
</dbReference>
<reference evidence="7" key="1">
    <citation type="submission" date="2016-10" db="EMBL/GenBank/DDBJ databases">
        <authorList>
            <person name="Varghese N."/>
            <person name="Submissions S."/>
        </authorList>
    </citation>
    <scope>NUCLEOTIDE SEQUENCE [LARGE SCALE GENOMIC DNA]</scope>
    <source>
        <strain evidence="7">DSM 19083</strain>
    </source>
</reference>
<evidence type="ECO:0000313" key="6">
    <source>
        <dbReference type="EMBL" id="SFF30790.1"/>
    </source>
</evidence>
<dbReference type="InterPro" id="IPR014731">
    <property type="entry name" value="ETF_asu_C"/>
</dbReference>
<dbReference type="GO" id="GO:0050660">
    <property type="term" value="F:flavin adenine dinucleotide binding"/>
    <property type="evidence" value="ECO:0007669"/>
    <property type="project" value="InterPro"/>
</dbReference>
<feature type="binding site" evidence="4">
    <location>
        <position position="288"/>
    </location>
    <ligand>
        <name>FAD</name>
        <dbReference type="ChEBI" id="CHEBI:57692"/>
    </ligand>
</feature>
<dbReference type="OrthoDB" id="9770286at2"/>
<dbReference type="PIRSF" id="PIRSF000089">
    <property type="entry name" value="Electra_flavoP_a"/>
    <property type="match status" value="1"/>
</dbReference>
<evidence type="ECO:0000256" key="4">
    <source>
        <dbReference type="PIRSR" id="PIRSR000089-1"/>
    </source>
</evidence>
<dbReference type="SUPFAM" id="SSF52467">
    <property type="entry name" value="DHS-like NAD/FAD-binding domain"/>
    <property type="match status" value="1"/>
</dbReference>
<name>A0A1I2HNB2_9MICO</name>
<keyword evidence="4" id="KW-0285">Flavoprotein</keyword>
<dbReference type="RefSeq" id="WP_093379164.1">
    <property type="nucleotide sequence ID" value="NZ_BNAN01000004.1"/>
</dbReference>
<feature type="binding site" evidence="4">
    <location>
        <begin position="250"/>
        <end position="254"/>
    </location>
    <ligand>
        <name>FAD</name>
        <dbReference type="ChEBI" id="CHEBI:57692"/>
    </ligand>
</feature>
<dbReference type="Gene3D" id="3.40.50.1220">
    <property type="entry name" value="TPP-binding domain"/>
    <property type="match status" value="1"/>
</dbReference>
<dbReference type="Pfam" id="PF00766">
    <property type="entry name" value="ETF_alpha"/>
    <property type="match status" value="1"/>
</dbReference>
<comment type="subunit">
    <text evidence="2">Heterodimer of an alpha and a beta subunit.</text>
</comment>
<organism evidence="6 7">
    <name type="scientific">Flavimobilis marinus</name>
    <dbReference type="NCBI Taxonomy" id="285351"/>
    <lineage>
        <taxon>Bacteria</taxon>
        <taxon>Bacillati</taxon>
        <taxon>Actinomycetota</taxon>
        <taxon>Actinomycetes</taxon>
        <taxon>Micrococcales</taxon>
        <taxon>Jonesiaceae</taxon>
        <taxon>Flavimobilis</taxon>
    </lineage>
</organism>
<comment type="function">
    <text evidence="3">The electron transfer flavoprotein serves as a specific electron acceptor for other dehydrogenases. It transfers the electrons to the main respiratory chain via ETF-ubiquinone oxidoreductase (ETF dehydrogenase).</text>
</comment>
<dbReference type="InterPro" id="IPR029035">
    <property type="entry name" value="DHS-like_NAD/FAD-binding_dom"/>
</dbReference>
<evidence type="ECO:0000259" key="5">
    <source>
        <dbReference type="SMART" id="SM00893"/>
    </source>
</evidence>
<evidence type="ECO:0000313" key="7">
    <source>
        <dbReference type="Proteomes" id="UP000198520"/>
    </source>
</evidence>
<sequence>MTTTAAVLLEHTDAPLTAADLELVTIARDVGDAVVVTFTPPVAAALEQLAAHGAARVVHVSGTSTLTAVAAAAVQQAVEQAFDAAPRLLLAKATFANKEILARAAHLLGAGLVIDAARVAVEDAGVVGAKRVFAGTWDVECVVPEGTALLTVRPNAVRATPVAVPTEVEVTSLTLDAARADARGVELVSRTVHPTEGTGPALGEAAVVVAGGRGTGGDFAPVHELAEVLGGAVGSTRDCVDEGWIEHDTQVGQTGVTVTPRLYVGAGISGAPHHRGGMQASEVIVAVNADPECPLFEISDLAVVGDLALVLPRAAALLRERAGDPSVAGTAPDAS</sequence>
<evidence type="ECO:0000256" key="2">
    <source>
        <dbReference type="ARBA" id="ARBA00011355"/>
    </source>
</evidence>
<dbReference type="InterPro" id="IPR014730">
    <property type="entry name" value="ETF_a/b_N"/>
</dbReference>
<feature type="binding site" evidence="4">
    <location>
        <begin position="236"/>
        <end position="237"/>
    </location>
    <ligand>
        <name>FAD</name>
        <dbReference type="ChEBI" id="CHEBI:57692"/>
    </ligand>
</feature>
<dbReference type="Pfam" id="PF01012">
    <property type="entry name" value="ETF"/>
    <property type="match status" value="1"/>
</dbReference>
<dbReference type="PANTHER" id="PTHR43153">
    <property type="entry name" value="ELECTRON TRANSFER FLAVOPROTEIN ALPHA"/>
    <property type="match status" value="1"/>
</dbReference>
<gene>
    <name evidence="6" type="ORF">SAMN04488035_2440</name>
</gene>
<evidence type="ECO:0000256" key="3">
    <source>
        <dbReference type="ARBA" id="ARBA00025649"/>
    </source>
</evidence>
<comment type="similarity">
    <text evidence="1">Belongs to the ETF alpha-subunit/FixB family.</text>
</comment>
<dbReference type="GO" id="GO:0033539">
    <property type="term" value="P:fatty acid beta-oxidation using acyl-CoA dehydrogenase"/>
    <property type="evidence" value="ECO:0007669"/>
    <property type="project" value="TreeGrafter"/>
</dbReference>
<evidence type="ECO:0000256" key="1">
    <source>
        <dbReference type="ARBA" id="ARBA00005817"/>
    </source>
</evidence>
<dbReference type="Gene3D" id="3.40.50.620">
    <property type="entry name" value="HUPs"/>
    <property type="match status" value="1"/>
</dbReference>
<dbReference type="Proteomes" id="UP000198520">
    <property type="component" value="Unassembled WGS sequence"/>
</dbReference>
<dbReference type="GO" id="GO:0009055">
    <property type="term" value="F:electron transfer activity"/>
    <property type="evidence" value="ECO:0007669"/>
    <property type="project" value="InterPro"/>
</dbReference>